<evidence type="ECO:0000313" key="8">
    <source>
        <dbReference type="EMBL" id="CAI6333814.1"/>
    </source>
</evidence>
<dbReference type="EMBL" id="CAOQHR010000004">
    <property type="protein sequence ID" value="CAI6333814.1"/>
    <property type="molecule type" value="Genomic_DNA"/>
</dbReference>
<keyword evidence="4" id="KW-0862">Zinc</keyword>
<dbReference type="CDD" id="cd05188">
    <property type="entry name" value="MDR"/>
    <property type="match status" value="1"/>
</dbReference>
<evidence type="ECO:0000256" key="4">
    <source>
        <dbReference type="ARBA" id="ARBA00022833"/>
    </source>
</evidence>
<organism evidence="8 9">
    <name type="scientific">Periconia digitata</name>
    <dbReference type="NCBI Taxonomy" id="1303443"/>
    <lineage>
        <taxon>Eukaryota</taxon>
        <taxon>Fungi</taxon>
        <taxon>Dikarya</taxon>
        <taxon>Ascomycota</taxon>
        <taxon>Pezizomycotina</taxon>
        <taxon>Dothideomycetes</taxon>
        <taxon>Pleosporomycetidae</taxon>
        <taxon>Pleosporales</taxon>
        <taxon>Massarineae</taxon>
        <taxon>Periconiaceae</taxon>
        <taxon>Periconia</taxon>
    </lineage>
</organism>
<dbReference type="Pfam" id="PF00107">
    <property type="entry name" value="ADH_zinc_N"/>
    <property type="match status" value="1"/>
</dbReference>
<accession>A0A9W4XJ36</accession>
<name>A0A9W4XJ36_9PLEO</name>
<dbReference type="OrthoDB" id="5407715at2759"/>
<keyword evidence="3" id="KW-0479">Metal-binding</keyword>
<evidence type="ECO:0000256" key="3">
    <source>
        <dbReference type="ARBA" id="ARBA00022723"/>
    </source>
</evidence>
<comment type="cofactor">
    <cofactor evidence="1">
        <name>Zn(2+)</name>
        <dbReference type="ChEBI" id="CHEBI:29105"/>
    </cofactor>
</comment>
<dbReference type="InterPro" id="IPR036291">
    <property type="entry name" value="NAD(P)-bd_dom_sf"/>
</dbReference>
<comment type="similarity">
    <text evidence="2">Belongs to the zinc-containing alcohol dehydrogenase family.</text>
</comment>
<dbReference type="Gene3D" id="3.40.50.720">
    <property type="entry name" value="NAD(P)-binding Rossmann-like Domain"/>
    <property type="match status" value="1"/>
</dbReference>
<evidence type="ECO:0000256" key="5">
    <source>
        <dbReference type="ARBA" id="ARBA00023002"/>
    </source>
</evidence>
<dbReference type="SUPFAM" id="SSF51735">
    <property type="entry name" value="NAD(P)-binding Rossmann-fold domains"/>
    <property type="match status" value="1"/>
</dbReference>
<sequence>MAHNIPSEHRALVLEKVGSPFEVKLLSTPQPTSGSALVRIEAASVLSYHGEIYGGVRSYTFPTPLVGGYSAIGRIASVGPDATTLQAGQLIYVDCVIHARDNPDIQFLSALHDSSHEGSVKLMRDVWRNGNFAEYANVPLENCYALNETRLCTELGYHIRDLAHISFLMVAYGGLRDIRLEPGETIVVCPATGNFGGAGVQVALAMGARVIAMGRNETELARLREFSLEGSPTANIEIVKITGDEKIDTATLKSFGTIDAVLDFTPPQGLKSTHLRSATSALRRNGRVSMMGFSDSPVVPWTMVANNIKLMGKLMYERADIIQFVKMLESGLFSRGKNFVDTKTFRLEDWNSAFQVAAEHMGIGRHVVLEP</sequence>
<evidence type="ECO:0000259" key="6">
    <source>
        <dbReference type="Pfam" id="PF00107"/>
    </source>
</evidence>
<comment type="caution">
    <text evidence="8">The sequence shown here is derived from an EMBL/GenBank/DDBJ whole genome shotgun (WGS) entry which is preliminary data.</text>
</comment>
<dbReference type="InterPro" id="IPR011032">
    <property type="entry name" value="GroES-like_sf"/>
</dbReference>
<evidence type="ECO:0000259" key="7">
    <source>
        <dbReference type="Pfam" id="PF08240"/>
    </source>
</evidence>
<evidence type="ECO:0000256" key="2">
    <source>
        <dbReference type="ARBA" id="ARBA00008072"/>
    </source>
</evidence>
<dbReference type="PANTHER" id="PTHR43350:SF17">
    <property type="entry name" value="NAD-DEPENDENT ALCOHOL DEHYDROGENASE"/>
    <property type="match status" value="1"/>
</dbReference>
<dbReference type="SUPFAM" id="SSF50129">
    <property type="entry name" value="GroES-like"/>
    <property type="match status" value="1"/>
</dbReference>
<dbReference type="AlphaFoldDB" id="A0A9W4XJ36"/>
<dbReference type="GO" id="GO:0046872">
    <property type="term" value="F:metal ion binding"/>
    <property type="evidence" value="ECO:0007669"/>
    <property type="project" value="UniProtKB-KW"/>
</dbReference>
<dbReference type="Proteomes" id="UP001152607">
    <property type="component" value="Unassembled WGS sequence"/>
</dbReference>
<feature type="domain" description="Alcohol dehydrogenase-like C-terminal" evidence="6">
    <location>
        <begin position="196"/>
        <end position="329"/>
    </location>
</feature>
<evidence type="ECO:0000313" key="9">
    <source>
        <dbReference type="Proteomes" id="UP001152607"/>
    </source>
</evidence>
<dbReference type="InterPro" id="IPR013154">
    <property type="entry name" value="ADH-like_N"/>
</dbReference>
<keyword evidence="5" id="KW-0560">Oxidoreductase</keyword>
<dbReference type="Pfam" id="PF08240">
    <property type="entry name" value="ADH_N"/>
    <property type="match status" value="1"/>
</dbReference>
<proteinExistence type="inferred from homology"/>
<dbReference type="InterPro" id="IPR013149">
    <property type="entry name" value="ADH-like_C"/>
</dbReference>
<dbReference type="PANTHER" id="PTHR43350">
    <property type="entry name" value="NAD-DEPENDENT ALCOHOL DEHYDROGENASE"/>
    <property type="match status" value="1"/>
</dbReference>
<gene>
    <name evidence="8" type="ORF">PDIGIT_LOCUS6863</name>
</gene>
<dbReference type="GO" id="GO:0016491">
    <property type="term" value="F:oxidoreductase activity"/>
    <property type="evidence" value="ECO:0007669"/>
    <property type="project" value="UniProtKB-KW"/>
</dbReference>
<dbReference type="Gene3D" id="3.90.180.10">
    <property type="entry name" value="Medium-chain alcohol dehydrogenases, catalytic domain"/>
    <property type="match status" value="1"/>
</dbReference>
<reference evidence="8" key="1">
    <citation type="submission" date="2023-01" db="EMBL/GenBank/DDBJ databases">
        <authorList>
            <person name="Van Ghelder C."/>
            <person name="Rancurel C."/>
        </authorList>
    </citation>
    <scope>NUCLEOTIDE SEQUENCE</scope>
    <source>
        <strain evidence="8">CNCM I-4278</strain>
    </source>
</reference>
<evidence type="ECO:0000256" key="1">
    <source>
        <dbReference type="ARBA" id="ARBA00001947"/>
    </source>
</evidence>
<feature type="domain" description="Alcohol dehydrogenase-like N-terminal" evidence="7">
    <location>
        <begin position="34"/>
        <end position="146"/>
    </location>
</feature>
<evidence type="ECO:0008006" key="10">
    <source>
        <dbReference type="Google" id="ProtNLM"/>
    </source>
</evidence>
<protein>
    <recommendedName>
        <fullName evidence="10">Alcohol dehydrogenase</fullName>
    </recommendedName>
</protein>
<keyword evidence="9" id="KW-1185">Reference proteome</keyword>